<feature type="compositionally biased region" description="Low complexity" evidence="1">
    <location>
        <begin position="397"/>
        <end position="406"/>
    </location>
</feature>
<gene>
    <name evidence="3" type="ORF">UMAG_02156</name>
</gene>
<sequence>MPRRKIGADLKEALCKLYEAGDISADTIEKHGIMSRATFFRNLKMYKTGASLEQRYSTGRKTNADKLKQQERQQLDALQPAHLSHLELVLLLDDVDKSAQASTALRKKRRGKEAAGGYRKKEASKVSNIDDPTHDPTPAGEDSASESDVDVDERSSLANQQALDRMVRAARSFISTSNGGSSADIDSLANPDDSHYSHSNRGGLFVVRCRGDNESRDGDASIVAAAALRSLIWTPEIYQALGRSYANRSIDKICNLAQLHVDPAWRRKGIGRWLVRVAELKASKLGFSQLYTQCDTDKIELLSFWRATGLNEFTRLNHVARLEKAIFSAAAASSSPRLAHSLSVTARMERGDQEPSSRSNSKKRRIDTTDLRDGYQPDSNPRPDIPQGFQIDPHIPLDPSLSLSSPSRTSVQAAAAATVGALNDVAFPASSKPAYPALPAALGVDPSTFSAQLDS</sequence>
<evidence type="ECO:0000313" key="3">
    <source>
        <dbReference type="EMBL" id="KIS69621.1"/>
    </source>
</evidence>
<dbReference type="Pfam" id="PF00583">
    <property type="entry name" value="Acetyltransf_1"/>
    <property type="match status" value="1"/>
</dbReference>
<dbReference type="VEuPathDB" id="FungiDB:UMAG_02156"/>
<proteinExistence type="predicted"/>
<dbReference type="InterPro" id="IPR000182">
    <property type="entry name" value="GNAT_dom"/>
</dbReference>
<keyword evidence="4" id="KW-1185">Reference proteome</keyword>
<dbReference type="EMBL" id="CM003144">
    <property type="protein sequence ID" value="KIS69621.1"/>
    <property type="molecule type" value="Genomic_DNA"/>
</dbReference>
<evidence type="ECO:0000259" key="2">
    <source>
        <dbReference type="Pfam" id="PF00583"/>
    </source>
</evidence>
<dbReference type="CDD" id="cd04301">
    <property type="entry name" value="NAT_SF"/>
    <property type="match status" value="1"/>
</dbReference>
<organism evidence="3 4">
    <name type="scientific">Mycosarcoma maydis</name>
    <name type="common">Corn smut fungus</name>
    <name type="synonym">Ustilago maydis</name>
    <dbReference type="NCBI Taxonomy" id="5270"/>
    <lineage>
        <taxon>Eukaryota</taxon>
        <taxon>Fungi</taxon>
        <taxon>Dikarya</taxon>
        <taxon>Basidiomycota</taxon>
        <taxon>Ustilaginomycotina</taxon>
        <taxon>Ustilaginomycetes</taxon>
        <taxon>Ustilaginales</taxon>
        <taxon>Ustilaginaceae</taxon>
        <taxon>Mycosarcoma</taxon>
    </lineage>
</organism>
<reference evidence="3 4" key="1">
    <citation type="journal article" date="2006" name="Nature">
        <title>Insights from the genome of the biotrophic fungal plant pathogen Ustilago maydis.</title>
        <authorList>
            <person name="Kamper J."/>
            <person name="Kahmann R."/>
            <person name="Bolker M."/>
            <person name="Ma L.J."/>
            <person name="Brefort T."/>
            <person name="Saville B.J."/>
            <person name="Banuett F."/>
            <person name="Kronstad J.W."/>
            <person name="Gold S.E."/>
            <person name="Muller O."/>
            <person name="Perlin M.H."/>
            <person name="Wosten H.A."/>
            <person name="de Vries R."/>
            <person name="Ruiz-Herrera J."/>
            <person name="Reynaga-Pena C.G."/>
            <person name="Snetselaar K."/>
            <person name="McCann M."/>
            <person name="Perez-Martin J."/>
            <person name="Feldbrugge M."/>
            <person name="Basse C.W."/>
            <person name="Steinberg G."/>
            <person name="Ibeas J.I."/>
            <person name="Holloman W."/>
            <person name="Guzman P."/>
            <person name="Farman M."/>
            <person name="Stajich J.E."/>
            <person name="Sentandreu R."/>
            <person name="Gonzalez-Prieto J.M."/>
            <person name="Kennell J.C."/>
            <person name="Molina L."/>
            <person name="Schirawski J."/>
            <person name="Mendoza-Mendoza A."/>
            <person name="Greilinger D."/>
            <person name="Munch K."/>
            <person name="Rossel N."/>
            <person name="Scherer M."/>
            <person name="Vranes M."/>
            <person name="Ladendorf O."/>
            <person name="Vincon V."/>
            <person name="Fuchs U."/>
            <person name="Sandrock B."/>
            <person name="Meng S."/>
            <person name="Ho E.C."/>
            <person name="Cahill M.J."/>
            <person name="Boyce K.J."/>
            <person name="Klose J."/>
            <person name="Klosterman S.J."/>
            <person name="Deelstra H.J."/>
            <person name="Ortiz-Castellanos L."/>
            <person name="Li W."/>
            <person name="Sanchez-Alonso P."/>
            <person name="Schreier P.H."/>
            <person name="Hauser-Hahn I."/>
            <person name="Vaupel M."/>
            <person name="Koopmann E."/>
            <person name="Friedrich G."/>
            <person name="Voss H."/>
            <person name="Schluter T."/>
            <person name="Margolis J."/>
            <person name="Platt D."/>
            <person name="Swimmer C."/>
            <person name="Gnirke A."/>
            <person name="Chen F."/>
            <person name="Vysotskaia V."/>
            <person name="Mannhaupt G."/>
            <person name="Guldener U."/>
            <person name="Munsterkotter M."/>
            <person name="Haase D."/>
            <person name="Oesterheld M."/>
            <person name="Mewes H.W."/>
            <person name="Mauceli E.W."/>
            <person name="DeCaprio D."/>
            <person name="Wade C.M."/>
            <person name="Butler J."/>
            <person name="Young S."/>
            <person name="Jaffe D.B."/>
            <person name="Calvo S."/>
            <person name="Nusbaum C."/>
            <person name="Galagan J."/>
            <person name="Birren B.W."/>
        </authorList>
    </citation>
    <scope>NUCLEOTIDE SEQUENCE [LARGE SCALE GENOMIC DNA]</scope>
    <source>
        <strain evidence="4">DSM 14603 / FGSC 9021 / UM521</strain>
    </source>
</reference>
<dbReference type="InterPro" id="IPR016181">
    <property type="entry name" value="Acyl_CoA_acyltransferase"/>
</dbReference>
<evidence type="ECO:0000256" key="1">
    <source>
        <dbReference type="SAM" id="MobiDB-lite"/>
    </source>
</evidence>
<feature type="domain" description="N-acetyltransferase" evidence="2">
    <location>
        <begin position="252"/>
        <end position="305"/>
    </location>
</feature>
<dbReference type="GO" id="GO:0016747">
    <property type="term" value="F:acyltransferase activity, transferring groups other than amino-acyl groups"/>
    <property type="evidence" value="ECO:0007669"/>
    <property type="project" value="InterPro"/>
</dbReference>
<dbReference type="eggNOG" id="ENOG502RDUD">
    <property type="taxonomic scope" value="Eukaryota"/>
</dbReference>
<dbReference type="GeneID" id="23562968"/>
<dbReference type="AlphaFoldDB" id="A0A0D1E148"/>
<dbReference type="InParanoid" id="A0A0D1E148"/>
<feature type="compositionally biased region" description="Basic and acidic residues" evidence="1">
    <location>
        <begin position="366"/>
        <end position="375"/>
    </location>
</feature>
<name>A0A0D1E148_MYCMD</name>
<dbReference type="Proteomes" id="UP000000561">
    <property type="component" value="Chromosome 5"/>
</dbReference>
<protein>
    <recommendedName>
        <fullName evidence="2">N-acetyltransferase domain-containing protein</fullName>
    </recommendedName>
</protein>
<dbReference type="OrthoDB" id="41532at2759"/>
<dbReference type="KEGG" id="uma:UMAG_02156"/>
<feature type="region of interest" description="Disordered" evidence="1">
    <location>
        <begin position="343"/>
        <end position="406"/>
    </location>
</feature>
<dbReference type="Gene3D" id="3.40.630.30">
    <property type="match status" value="1"/>
</dbReference>
<dbReference type="RefSeq" id="XP_011388509.1">
    <property type="nucleotide sequence ID" value="XM_011390207.1"/>
</dbReference>
<dbReference type="SUPFAM" id="SSF55729">
    <property type="entry name" value="Acyl-CoA N-acyltransferases (Nat)"/>
    <property type="match status" value="1"/>
</dbReference>
<evidence type="ECO:0000313" key="4">
    <source>
        <dbReference type="Proteomes" id="UP000000561"/>
    </source>
</evidence>
<feature type="region of interest" description="Disordered" evidence="1">
    <location>
        <begin position="101"/>
        <end position="158"/>
    </location>
</feature>
<accession>A0A0D1E148</accession>